<protein>
    <recommendedName>
        <fullName evidence="3">aldehyde dehydrogenase (NAD(+))</fullName>
        <ecNumber evidence="3">1.2.1.3</ecNumber>
    </recommendedName>
</protein>
<comment type="catalytic activity">
    <reaction evidence="4">
        <text>an aldehyde + NAD(+) + H2O = a carboxylate + NADH + 2 H(+)</text>
        <dbReference type="Rhea" id="RHEA:16185"/>
        <dbReference type="ChEBI" id="CHEBI:15377"/>
        <dbReference type="ChEBI" id="CHEBI:15378"/>
        <dbReference type="ChEBI" id="CHEBI:17478"/>
        <dbReference type="ChEBI" id="CHEBI:29067"/>
        <dbReference type="ChEBI" id="CHEBI:57540"/>
        <dbReference type="ChEBI" id="CHEBI:57945"/>
        <dbReference type="EC" id="1.2.1.3"/>
    </reaction>
</comment>
<feature type="domain" description="Aldehyde dehydrogenase" evidence="7">
    <location>
        <begin position="37"/>
        <end position="498"/>
    </location>
</feature>
<gene>
    <name evidence="8" type="ORF">HYQ45_003420</name>
</gene>
<name>A0A8I3AUF7_VERLO</name>
<keyword evidence="2 6" id="KW-0560">Oxidoreductase</keyword>
<feature type="active site" evidence="5">
    <location>
        <position position="273"/>
    </location>
</feature>
<dbReference type="EC" id="1.2.1.3" evidence="3"/>
<dbReference type="Proteomes" id="UP000689129">
    <property type="component" value="Unassembled WGS sequence"/>
</dbReference>
<evidence type="ECO:0000256" key="4">
    <source>
        <dbReference type="ARBA" id="ARBA00049194"/>
    </source>
</evidence>
<dbReference type="Pfam" id="PF00171">
    <property type="entry name" value="Aldedh"/>
    <property type="match status" value="1"/>
</dbReference>
<evidence type="ECO:0000256" key="5">
    <source>
        <dbReference type="PROSITE-ProRule" id="PRU10007"/>
    </source>
</evidence>
<dbReference type="PROSITE" id="PS00687">
    <property type="entry name" value="ALDEHYDE_DEHYDR_GLU"/>
    <property type="match status" value="1"/>
</dbReference>
<evidence type="ECO:0000256" key="3">
    <source>
        <dbReference type="ARBA" id="ARBA00024226"/>
    </source>
</evidence>
<sequence>MTSLGPGLKEGSKNLPSSFDWSKGNLPKKLFINNEYVESKNSKKLSLHNPIDGSAVADDVALAGEADVDAAVAAAEAAFPIWKKTPPNTRRDIMNKFADLLNQNGLALAELTRLTLGAPFGSFGSFEINLACEGFRYFAGWTDKFPGETYPQEDGFMKIVRNEPLGVTCGIIPWNGPLGNVGMKAGPALATGNCFILKPSEKTPFAALALGTLIKEAGFPPGVFQVISGDGSTGALLASHMRVRKVSFTGSTSTGRKIQEMAAKSNLKRVTLELGGKSPAVVFDDCNLDNAVSWCANAITANTGQVCFAASRVYVQAGIYDKFAAAYKTAMEEKARGVGDPNEEGTIIGPLVDQAQFDRVRGFIERGQQGQGTLLVGGGRVGEKGYYVQPTVFENVAQDAELCREEIFGPVAILNRFETEEEIVAKANDTNFGLMAGVFTQDINKAMRVASDIDSGMVGINCVSLCFLTAPFGGSKESGSGRENAINALRMFTEPKTVMVNLTYYEDEGEATSTEDEETPVFDNPCLSENLSSFEKIIFI</sequence>
<dbReference type="GO" id="GO:0004029">
    <property type="term" value="F:aldehyde dehydrogenase (NAD+) activity"/>
    <property type="evidence" value="ECO:0007669"/>
    <property type="project" value="UniProtKB-EC"/>
</dbReference>
<dbReference type="AlphaFoldDB" id="A0A8I3AUF7"/>
<dbReference type="FunFam" id="3.40.309.10:FF:000049">
    <property type="entry name" value="Aldehyde dehydrogenase"/>
    <property type="match status" value="1"/>
</dbReference>
<accession>A0A8I3AUF7</accession>
<evidence type="ECO:0000313" key="9">
    <source>
        <dbReference type="Proteomes" id="UP000689129"/>
    </source>
</evidence>
<dbReference type="PANTHER" id="PTHR11699">
    <property type="entry name" value="ALDEHYDE DEHYDROGENASE-RELATED"/>
    <property type="match status" value="1"/>
</dbReference>
<evidence type="ECO:0000256" key="2">
    <source>
        <dbReference type="ARBA" id="ARBA00023002"/>
    </source>
</evidence>
<comment type="similarity">
    <text evidence="1 6">Belongs to the aldehyde dehydrogenase family.</text>
</comment>
<reference evidence="8" key="1">
    <citation type="journal article" date="2021" name="Mol. Plant Pathol.">
        <title>A 20-kb lineage-specific genomic region tames virulence in pathogenic amphidiploid Verticillium longisporum.</title>
        <authorList>
            <person name="Harting R."/>
            <person name="Starke J."/>
            <person name="Kusch H."/>
            <person name="Poggeler S."/>
            <person name="Maurus I."/>
            <person name="Schluter R."/>
            <person name="Landesfeind M."/>
            <person name="Bulla I."/>
            <person name="Nowrousian M."/>
            <person name="de Jonge R."/>
            <person name="Stahlhut G."/>
            <person name="Hoff K.J."/>
            <person name="Asshauer K.P."/>
            <person name="Thurmer A."/>
            <person name="Stanke M."/>
            <person name="Daniel R."/>
            <person name="Morgenstern B."/>
            <person name="Thomma B.P.H.J."/>
            <person name="Kronstad J.W."/>
            <person name="Braus-Stromeyer S.A."/>
            <person name="Braus G.H."/>
        </authorList>
    </citation>
    <scope>NUCLEOTIDE SEQUENCE</scope>
    <source>
        <strain evidence="8">Vl32</strain>
    </source>
</reference>
<proteinExistence type="inferred from homology"/>
<comment type="caution">
    <text evidence="8">The sequence shown here is derived from an EMBL/GenBank/DDBJ whole genome shotgun (WGS) entry which is preliminary data.</text>
</comment>
<dbReference type="EMBL" id="JAEMWZ010000053">
    <property type="protein sequence ID" value="KAG7139740.1"/>
    <property type="molecule type" value="Genomic_DNA"/>
</dbReference>
<evidence type="ECO:0000256" key="6">
    <source>
        <dbReference type="RuleBase" id="RU003345"/>
    </source>
</evidence>
<evidence type="ECO:0000256" key="1">
    <source>
        <dbReference type="ARBA" id="ARBA00009986"/>
    </source>
</evidence>
<dbReference type="OrthoDB" id="310895at2759"/>
<evidence type="ECO:0000259" key="7">
    <source>
        <dbReference type="Pfam" id="PF00171"/>
    </source>
</evidence>
<dbReference type="InterPro" id="IPR015590">
    <property type="entry name" value="Aldehyde_DH_dom"/>
</dbReference>
<dbReference type="InterPro" id="IPR029510">
    <property type="entry name" value="Ald_DH_CS_GLU"/>
</dbReference>
<evidence type="ECO:0000313" key="8">
    <source>
        <dbReference type="EMBL" id="KAG7139740.1"/>
    </source>
</evidence>
<dbReference type="FunFam" id="3.40.605.10:FF:000007">
    <property type="entry name" value="NAD/NADP-dependent betaine aldehyde dehydrogenase"/>
    <property type="match status" value="1"/>
</dbReference>
<organism evidence="8 9">
    <name type="scientific">Verticillium longisporum</name>
    <name type="common">Verticillium dahliae var. longisporum</name>
    <dbReference type="NCBI Taxonomy" id="100787"/>
    <lineage>
        <taxon>Eukaryota</taxon>
        <taxon>Fungi</taxon>
        <taxon>Dikarya</taxon>
        <taxon>Ascomycota</taxon>
        <taxon>Pezizomycotina</taxon>
        <taxon>Sordariomycetes</taxon>
        <taxon>Hypocreomycetidae</taxon>
        <taxon>Glomerellales</taxon>
        <taxon>Plectosphaerellaceae</taxon>
        <taxon>Verticillium</taxon>
    </lineage>
</organism>